<dbReference type="EMBL" id="CP045904">
    <property type="protein sequence ID" value="QQP35881.1"/>
    <property type="molecule type" value="Genomic_DNA"/>
</dbReference>
<gene>
    <name evidence="1" type="ORF">FKW44_020818</name>
</gene>
<organism evidence="1 2">
    <name type="scientific">Caligus rogercresseyi</name>
    <name type="common">Sea louse</name>
    <dbReference type="NCBI Taxonomy" id="217165"/>
    <lineage>
        <taxon>Eukaryota</taxon>
        <taxon>Metazoa</taxon>
        <taxon>Ecdysozoa</taxon>
        <taxon>Arthropoda</taxon>
        <taxon>Crustacea</taxon>
        <taxon>Multicrustacea</taxon>
        <taxon>Hexanauplia</taxon>
        <taxon>Copepoda</taxon>
        <taxon>Siphonostomatoida</taxon>
        <taxon>Caligidae</taxon>
        <taxon>Caligus</taxon>
    </lineage>
</organism>
<keyword evidence="2" id="KW-1185">Reference proteome</keyword>
<sequence length="61" mass="6713">AHHRLPNDDVLNAAPPILTPGALTLQNPLTGTMYCSNTKSSLPFYLGALLNKSEFKRFIRS</sequence>
<name>A0A7T8GQR2_CALRO</name>
<evidence type="ECO:0000313" key="2">
    <source>
        <dbReference type="Proteomes" id="UP000595437"/>
    </source>
</evidence>
<accession>A0A7T8GQR2</accession>
<dbReference type="AlphaFoldDB" id="A0A7T8GQR2"/>
<feature type="non-terminal residue" evidence="1">
    <location>
        <position position="61"/>
    </location>
</feature>
<proteinExistence type="predicted"/>
<protein>
    <submittedName>
        <fullName evidence="1">Laminin subunit alpha1like</fullName>
    </submittedName>
</protein>
<evidence type="ECO:0000313" key="1">
    <source>
        <dbReference type="EMBL" id="QQP35881.1"/>
    </source>
</evidence>
<dbReference type="Proteomes" id="UP000595437">
    <property type="component" value="Chromosome 15"/>
</dbReference>
<reference evidence="2" key="1">
    <citation type="submission" date="2021-01" db="EMBL/GenBank/DDBJ databases">
        <title>Caligus Genome Assembly.</title>
        <authorList>
            <person name="Gallardo-Escarate C."/>
        </authorList>
    </citation>
    <scope>NUCLEOTIDE SEQUENCE [LARGE SCALE GENOMIC DNA]</scope>
</reference>